<evidence type="ECO:0000259" key="3">
    <source>
        <dbReference type="PROSITE" id="PS50885"/>
    </source>
</evidence>
<dbReference type="GO" id="GO:0007165">
    <property type="term" value="P:signal transduction"/>
    <property type="evidence" value="ECO:0007669"/>
    <property type="project" value="InterPro"/>
</dbReference>
<dbReference type="OrthoDB" id="9804951at2"/>
<evidence type="ECO:0000259" key="2">
    <source>
        <dbReference type="PROSITE" id="PS50883"/>
    </source>
</evidence>
<keyword evidence="1" id="KW-1133">Transmembrane helix</keyword>
<dbReference type="InterPro" id="IPR050706">
    <property type="entry name" value="Cyclic-di-GMP_PDE-like"/>
</dbReference>
<dbReference type="Gene3D" id="6.10.340.10">
    <property type="match status" value="1"/>
</dbReference>
<dbReference type="SUPFAM" id="SSF158472">
    <property type="entry name" value="HAMP domain-like"/>
    <property type="match status" value="1"/>
</dbReference>
<dbReference type="RefSeq" id="WP_126686542.1">
    <property type="nucleotide sequence ID" value="NZ_RYYV01000021.1"/>
</dbReference>
<dbReference type="InterPro" id="IPR035919">
    <property type="entry name" value="EAL_sf"/>
</dbReference>
<dbReference type="InterPro" id="IPR001633">
    <property type="entry name" value="EAL_dom"/>
</dbReference>
<dbReference type="SMART" id="SM00052">
    <property type="entry name" value="EAL"/>
    <property type="match status" value="1"/>
</dbReference>
<feature type="domain" description="GGDEF" evidence="4">
    <location>
        <begin position="384"/>
        <end position="513"/>
    </location>
</feature>
<dbReference type="SUPFAM" id="SSF55073">
    <property type="entry name" value="Nucleotide cyclase"/>
    <property type="match status" value="1"/>
</dbReference>
<feature type="transmembrane region" description="Helical" evidence="1">
    <location>
        <begin position="275"/>
        <end position="298"/>
    </location>
</feature>
<dbReference type="PANTHER" id="PTHR33121:SF71">
    <property type="entry name" value="OXYGEN SENSOR PROTEIN DOSP"/>
    <property type="match status" value="1"/>
</dbReference>
<feature type="domain" description="HAMP" evidence="3">
    <location>
        <begin position="299"/>
        <end position="351"/>
    </location>
</feature>
<dbReference type="SUPFAM" id="SSF141868">
    <property type="entry name" value="EAL domain-like"/>
    <property type="match status" value="1"/>
</dbReference>
<dbReference type="InterPro" id="IPR029150">
    <property type="entry name" value="dCache_3"/>
</dbReference>
<dbReference type="SMART" id="SM00267">
    <property type="entry name" value="GGDEF"/>
    <property type="match status" value="1"/>
</dbReference>
<dbReference type="Gene3D" id="3.20.20.450">
    <property type="entry name" value="EAL domain"/>
    <property type="match status" value="1"/>
</dbReference>
<comment type="caution">
    <text evidence="5">The sequence shown here is derived from an EMBL/GenBank/DDBJ whole genome shotgun (WGS) entry which is preliminary data.</text>
</comment>
<dbReference type="Pfam" id="PF00563">
    <property type="entry name" value="EAL"/>
    <property type="match status" value="1"/>
</dbReference>
<dbReference type="AlphaFoldDB" id="A0A3S0RHZ6"/>
<evidence type="ECO:0000313" key="5">
    <source>
        <dbReference type="EMBL" id="RUL70886.1"/>
    </source>
</evidence>
<name>A0A3S0RHZ6_9GAMM</name>
<evidence type="ECO:0000313" key="6">
    <source>
        <dbReference type="Proteomes" id="UP000274358"/>
    </source>
</evidence>
<protein>
    <submittedName>
        <fullName evidence="5">EAL domain-containing protein</fullName>
    </submittedName>
</protein>
<dbReference type="Pfam" id="PF00990">
    <property type="entry name" value="GGDEF"/>
    <property type="match status" value="1"/>
</dbReference>
<keyword evidence="1" id="KW-0812">Transmembrane</keyword>
<reference evidence="5 6" key="1">
    <citation type="submission" date="2018-12" db="EMBL/GenBank/DDBJ databases">
        <title>Dyella dinghuensis sp. nov. DHOA06 and Dyella choica sp. nov. 4M-K27, isolated from forest soil.</title>
        <authorList>
            <person name="Qiu L.-H."/>
            <person name="Gao Z.-H."/>
        </authorList>
    </citation>
    <scope>NUCLEOTIDE SEQUENCE [LARGE SCALE GENOMIC DNA]</scope>
    <source>
        <strain evidence="5 6">4M-K27</strain>
    </source>
</reference>
<feature type="transmembrane region" description="Helical" evidence="1">
    <location>
        <begin position="12"/>
        <end position="34"/>
    </location>
</feature>
<sequence>MRTVIGFRLRLALFFVGMLVVVQLITGALVYGVTHRALVMDGERQLAANAKAFDAQMEDVSARIAGNVRVMALDFALRQAIAQGDRATVLSVLHNHGRRVGASRMQLVNLDGTIAADTADEHASGQTFSFVELMQRAFYQQAAEMAAVQGHVYWIIVVPIYAPQPVGLVVVYVQVDDQLLAHMQELSTLRRDVVLEVQRAPSQWEAVAQGDRSTPFALGLERVTGDFPAQPSLRRIGQSDYIVLAQPLQHPFNSAPVVVLFGYSLDDALRPYHKLALAWSALLALGLAAGLLGVWVIARNVSRPVEWLATVAKRIEQGDYRIPPRLPRRDEIGALANAIGTMTAAVQQREERIFHQATHDAVTGLPNRLAIEAEITLSIDRGVARGSLLMIGLTRVPDIIKTVGHGLCDRLVRDAGERIRRVAGAAEVARATDSNFVVWLADTGSDDAVQAATRMLDALAAPYTEPDVSIDMVPAIGIAIYPEHATMAVALLRYAETAQFAAAGSSKAWAFYQAAIDPHRPERLSLMGELREALTRGQLELRYQARLALSSRRLDSAEALMRWQHPLRGTILPDVFIGMAEDTGNIQRLTRWALETAVTQARQWCSQGLMLRVAVNLSAHDLGDADLPRYIADLADSHRLPHGQLTLEITERAMIGEFDSALRVLHQLREQGFHIAIDDFGVGQSSLSYLHKLPVDELKIDQSFVKHLTHDPNDRVIVRSIVELGHGLGYEVTAEGVEDEGALDYLASIHCDHAQGFFVARPLSPGALADLIITQSKPDHA</sequence>
<dbReference type="GO" id="GO:0016020">
    <property type="term" value="C:membrane"/>
    <property type="evidence" value="ECO:0007669"/>
    <property type="project" value="InterPro"/>
</dbReference>
<dbReference type="PROSITE" id="PS50883">
    <property type="entry name" value="EAL"/>
    <property type="match status" value="1"/>
</dbReference>
<dbReference type="NCBIfam" id="TIGR00254">
    <property type="entry name" value="GGDEF"/>
    <property type="match status" value="1"/>
</dbReference>
<dbReference type="PROSITE" id="PS50885">
    <property type="entry name" value="HAMP"/>
    <property type="match status" value="1"/>
</dbReference>
<dbReference type="CDD" id="cd06225">
    <property type="entry name" value="HAMP"/>
    <property type="match status" value="1"/>
</dbReference>
<dbReference type="SMART" id="SM00304">
    <property type="entry name" value="HAMP"/>
    <property type="match status" value="1"/>
</dbReference>
<dbReference type="Pfam" id="PF14827">
    <property type="entry name" value="dCache_3"/>
    <property type="match status" value="1"/>
</dbReference>
<dbReference type="InterPro" id="IPR043128">
    <property type="entry name" value="Rev_trsase/Diguanyl_cyclase"/>
</dbReference>
<dbReference type="Pfam" id="PF00672">
    <property type="entry name" value="HAMP"/>
    <property type="match status" value="1"/>
</dbReference>
<dbReference type="GO" id="GO:0071111">
    <property type="term" value="F:cyclic-guanylate-specific phosphodiesterase activity"/>
    <property type="evidence" value="ECO:0007669"/>
    <property type="project" value="InterPro"/>
</dbReference>
<evidence type="ECO:0000256" key="1">
    <source>
        <dbReference type="SAM" id="Phobius"/>
    </source>
</evidence>
<accession>A0A3S0RHZ6</accession>
<evidence type="ECO:0000259" key="4">
    <source>
        <dbReference type="PROSITE" id="PS50887"/>
    </source>
</evidence>
<dbReference type="Gene3D" id="3.30.70.270">
    <property type="match status" value="1"/>
</dbReference>
<gene>
    <name evidence="5" type="ORF">EKH80_19860</name>
</gene>
<dbReference type="InterPro" id="IPR029787">
    <property type="entry name" value="Nucleotide_cyclase"/>
</dbReference>
<keyword evidence="1" id="KW-0472">Membrane</keyword>
<dbReference type="CDD" id="cd01948">
    <property type="entry name" value="EAL"/>
    <property type="match status" value="1"/>
</dbReference>
<keyword evidence="6" id="KW-1185">Reference proteome</keyword>
<dbReference type="PROSITE" id="PS50887">
    <property type="entry name" value="GGDEF"/>
    <property type="match status" value="1"/>
</dbReference>
<organism evidence="5 6">
    <name type="scientific">Dyella choica</name>
    <dbReference type="NCBI Taxonomy" id="1927959"/>
    <lineage>
        <taxon>Bacteria</taxon>
        <taxon>Pseudomonadati</taxon>
        <taxon>Pseudomonadota</taxon>
        <taxon>Gammaproteobacteria</taxon>
        <taxon>Lysobacterales</taxon>
        <taxon>Rhodanobacteraceae</taxon>
        <taxon>Dyella</taxon>
    </lineage>
</organism>
<proteinExistence type="predicted"/>
<dbReference type="Proteomes" id="UP000274358">
    <property type="component" value="Unassembled WGS sequence"/>
</dbReference>
<dbReference type="PANTHER" id="PTHR33121">
    <property type="entry name" value="CYCLIC DI-GMP PHOSPHODIESTERASE PDEF"/>
    <property type="match status" value="1"/>
</dbReference>
<dbReference type="InterPro" id="IPR003660">
    <property type="entry name" value="HAMP_dom"/>
</dbReference>
<dbReference type="InterPro" id="IPR000160">
    <property type="entry name" value="GGDEF_dom"/>
</dbReference>
<feature type="domain" description="EAL" evidence="2">
    <location>
        <begin position="523"/>
        <end position="776"/>
    </location>
</feature>
<dbReference type="EMBL" id="RYYV01000021">
    <property type="protein sequence ID" value="RUL70886.1"/>
    <property type="molecule type" value="Genomic_DNA"/>
</dbReference>